<comment type="subcellular location">
    <subcellularLocation>
        <location evidence="1">Membrane</location>
        <topology evidence="1">Multi-pass membrane protein</topology>
    </subcellularLocation>
</comment>
<reference evidence="8" key="1">
    <citation type="journal article" date="2019" name="Nat. Commun.">
        <title>Genome-wide association mapping of date palm fruit traits.</title>
        <authorList>
            <person name="Hazzouri K.M."/>
            <person name="Gros-Balthazard M."/>
            <person name="Flowers J.M."/>
            <person name="Copetti D."/>
            <person name="Lemansour A."/>
            <person name="Lebrun M."/>
            <person name="Masmoudi K."/>
            <person name="Ferrand S."/>
            <person name="Dhar M.I."/>
            <person name="Fresquez Z.A."/>
            <person name="Rosas U."/>
            <person name="Zhang J."/>
            <person name="Talag J."/>
            <person name="Lee S."/>
            <person name="Kudrna D."/>
            <person name="Powell R.F."/>
            <person name="Leitch I.J."/>
            <person name="Krueger R.R."/>
            <person name="Wing R.A."/>
            <person name="Amiri K.M.A."/>
            <person name="Purugganan M.D."/>
        </authorList>
    </citation>
    <scope>NUCLEOTIDE SEQUENCE [LARGE SCALE GENOMIC DNA]</scope>
    <source>
        <strain evidence="8">cv. Khalas</strain>
    </source>
</reference>
<accession>A0A8B7CMY9</accession>
<keyword evidence="3" id="KW-0813">Transport</keyword>
<feature type="transmembrane region" description="Helical" evidence="6">
    <location>
        <begin position="12"/>
        <end position="35"/>
    </location>
</feature>
<feature type="transmembrane region" description="Helical" evidence="6">
    <location>
        <begin position="365"/>
        <end position="388"/>
    </location>
</feature>
<keyword evidence="4 6" id="KW-1133">Transmembrane helix</keyword>
<evidence type="ECO:0000256" key="1">
    <source>
        <dbReference type="ARBA" id="ARBA00004141"/>
    </source>
</evidence>
<dbReference type="GO" id="GO:0005774">
    <property type="term" value="C:vacuolar membrane"/>
    <property type="evidence" value="ECO:0007669"/>
    <property type="project" value="TreeGrafter"/>
</dbReference>
<dbReference type="OrthoDB" id="655540at2759"/>
<name>A0A8B7CMY9_PHODC</name>
<dbReference type="GO" id="GO:0015179">
    <property type="term" value="F:L-amino acid transmembrane transporter activity"/>
    <property type="evidence" value="ECO:0007669"/>
    <property type="project" value="TreeGrafter"/>
</dbReference>
<protein>
    <submittedName>
        <fullName evidence="9">Amino acid transporter AVT1I isoform X1</fullName>
    </submittedName>
</protein>
<dbReference type="AlphaFoldDB" id="A0A8B7CMY9"/>
<evidence type="ECO:0000256" key="5">
    <source>
        <dbReference type="ARBA" id="ARBA00023136"/>
    </source>
</evidence>
<feature type="domain" description="Amino acid transporter transmembrane" evidence="7">
    <location>
        <begin position="10"/>
        <end position="389"/>
    </location>
</feature>
<dbReference type="Proteomes" id="UP000228380">
    <property type="component" value="Chromosome 15"/>
</dbReference>
<dbReference type="KEGG" id="pda:103716398"/>
<dbReference type="PANTHER" id="PTHR22950">
    <property type="entry name" value="AMINO ACID TRANSPORTER"/>
    <property type="match status" value="1"/>
</dbReference>
<evidence type="ECO:0000313" key="9">
    <source>
        <dbReference type="RefSeq" id="XP_008802597.2"/>
    </source>
</evidence>
<proteinExistence type="predicted"/>
<dbReference type="RefSeq" id="XP_008802597.2">
    <property type="nucleotide sequence ID" value="XM_008804375.3"/>
</dbReference>
<feature type="transmembrane region" description="Helical" evidence="6">
    <location>
        <begin position="129"/>
        <end position="148"/>
    </location>
</feature>
<keyword evidence="8" id="KW-1185">Reference proteome</keyword>
<feature type="transmembrane region" description="Helical" evidence="6">
    <location>
        <begin position="309"/>
        <end position="331"/>
    </location>
</feature>
<feature type="transmembrane region" description="Helical" evidence="6">
    <location>
        <begin position="229"/>
        <end position="253"/>
    </location>
</feature>
<sequence length="398" mass="43598">MEPHVPSKRGTTFFKTCFNGVNALAGLGILSIPYALSQGGWLSLILLFATAVICCYTGLLLQRCMDSNVLVKTYPDIGGLAFGRKGRLIVATFMYLELYLVAIEFLILEGDNLEKLFPYTKFHIGTMKIGGKQGFVLLAALIILPTTWLRSLTMLAYVSLGGVLACLIVVASVLWSGVDDGVGFHERGVLLKWSGVPTAVSLFAFCFSGHAVFPTIYTAMRDRTMFSRVLFLCFGLCFLNYGLMAILGYLMYGQSLKSQVTLNLPVGKLSSKIAIYTTLINPFTKYALVVMPIANAVEDWFQVSKNRLISILIRTILVVSTVVLALTVPFFGYVMALTGSFLSSTATMLLPCACYLKVFKNSLRWGFELVIILAVMLSGLAIAIMGTYSSLEQIILNL</sequence>
<gene>
    <name evidence="9" type="primary">LOC103716398</name>
</gene>
<feature type="transmembrane region" description="Helical" evidence="6">
    <location>
        <begin position="155"/>
        <end position="178"/>
    </location>
</feature>
<organism evidence="8 9">
    <name type="scientific">Phoenix dactylifera</name>
    <name type="common">Date palm</name>
    <dbReference type="NCBI Taxonomy" id="42345"/>
    <lineage>
        <taxon>Eukaryota</taxon>
        <taxon>Viridiplantae</taxon>
        <taxon>Streptophyta</taxon>
        <taxon>Embryophyta</taxon>
        <taxon>Tracheophyta</taxon>
        <taxon>Spermatophyta</taxon>
        <taxon>Magnoliopsida</taxon>
        <taxon>Liliopsida</taxon>
        <taxon>Arecaceae</taxon>
        <taxon>Coryphoideae</taxon>
        <taxon>Phoeniceae</taxon>
        <taxon>Phoenix</taxon>
    </lineage>
</organism>
<feature type="transmembrane region" description="Helical" evidence="6">
    <location>
        <begin position="337"/>
        <end position="358"/>
    </location>
</feature>
<evidence type="ECO:0000256" key="2">
    <source>
        <dbReference type="ARBA" id="ARBA00022692"/>
    </source>
</evidence>
<dbReference type="InterPro" id="IPR013057">
    <property type="entry name" value="AA_transpt_TM"/>
</dbReference>
<keyword evidence="3" id="KW-0029">Amino-acid transport</keyword>
<keyword evidence="5 6" id="KW-0472">Membrane</keyword>
<dbReference type="Pfam" id="PF01490">
    <property type="entry name" value="Aa_trans"/>
    <property type="match status" value="1"/>
</dbReference>
<evidence type="ECO:0000313" key="8">
    <source>
        <dbReference type="Proteomes" id="UP000228380"/>
    </source>
</evidence>
<evidence type="ECO:0000256" key="6">
    <source>
        <dbReference type="SAM" id="Phobius"/>
    </source>
</evidence>
<evidence type="ECO:0000259" key="7">
    <source>
        <dbReference type="Pfam" id="PF01490"/>
    </source>
</evidence>
<keyword evidence="2 6" id="KW-0812">Transmembrane</keyword>
<feature type="transmembrane region" description="Helical" evidence="6">
    <location>
        <begin position="273"/>
        <end position="297"/>
    </location>
</feature>
<reference evidence="9" key="2">
    <citation type="submission" date="2025-08" db="UniProtKB">
        <authorList>
            <consortium name="RefSeq"/>
        </authorList>
    </citation>
    <scope>IDENTIFICATION</scope>
    <source>
        <tissue evidence="9">Young leaves</tissue>
    </source>
</reference>
<feature type="transmembrane region" description="Helical" evidence="6">
    <location>
        <begin position="198"/>
        <end position="217"/>
    </location>
</feature>
<feature type="transmembrane region" description="Helical" evidence="6">
    <location>
        <begin position="41"/>
        <end position="61"/>
    </location>
</feature>
<feature type="transmembrane region" description="Helical" evidence="6">
    <location>
        <begin position="88"/>
        <end position="109"/>
    </location>
</feature>
<evidence type="ECO:0000256" key="3">
    <source>
        <dbReference type="ARBA" id="ARBA00022970"/>
    </source>
</evidence>
<dbReference type="GeneID" id="103716398"/>
<dbReference type="PANTHER" id="PTHR22950:SF698">
    <property type="entry name" value="AMINO ACID TRANSPORTER TRANSMEMBRANE DOMAIN-CONTAINING PROTEIN"/>
    <property type="match status" value="1"/>
</dbReference>
<evidence type="ECO:0000256" key="4">
    <source>
        <dbReference type="ARBA" id="ARBA00022989"/>
    </source>
</evidence>